<proteinExistence type="predicted"/>
<gene>
    <name evidence="2" type="ORF">GCM10022276_19750</name>
</gene>
<keyword evidence="1" id="KW-0472">Membrane</keyword>
<keyword evidence="3" id="KW-1185">Reference proteome</keyword>
<dbReference type="Proteomes" id="UP001500827">
    <property type="component" value="Unassembled WGS sequence"/>
</dbReference>
<dbReference type="Pfam" id="PF14023">
    <property type="entry name" value="Bestrophin-like"/>
    <property type="match status" value="1"/>
</dbReference>
<keyword evidence="1" id="KW-0812">Transmembrane</keyword>
<comment type="caution">
    <text evidence="2">The sequence shown here is derived from an EMBL/GenBank/DDBJ whole genome shotgun (WGS) entry which is preliminary data.</text>
</comment>
<name>A0ABP7LHE1_9SPHN</name>
<dbReference type="InterPro" id="IPR025333">
    <property type="entry name" value="DUF4239"/>
</dbReference>
<evidence type="ECO:0008006" key="4">
    <source>
        <dbReference type="Google" id="ProtNLM"/>
    </source>
</evidence>
<protein>
    <recommendedName>
        <fullName evidence="4">DUF4239 domain-containing protein</fullName>
    </recommendedName>
</protein>
<dbReference type="EMBL" id="BAABBM010000001">
    <property type="protein sequence ID" value="GAA3900996.1"/>
    <property type="molecule type" value="Genomic_DNA"/>
</dbReference>
<accession>A0ABP7LHE1</accession>
<feature type="transmembrane region" description="Helical" evidence="1">
    <location>
        <begin position="7"/>
        <end position="30"/>
    </location>
</feature>
<evidence type="ECO:0000256" key="1">
    <source>
        <dbReference type="SAM" id="Phobius"/>
    </source>
</evidence>
<feature type="transmembrane region" description="Helical" evidence="1">
    <location>
        <begin position="217"/>
        <end position="236"/>
    </location>
</feature>
<evidence type="ECO:0000313" key="3">
    <source>
        <dbReference type="Proteomes" id="UP001500827"/>
    </source>
</evidence>
<evidence type="ECO:0000313" key="2">
    <source>
        <dbReference type="EMBL" id="GAA3900996.1"/>
    </source>
</evidence>
<dbReference type="RefSeq" id="WP_344699521.1">
    <property type="nucleotide sequence ID" value="NZ_BAABBM010000001.1"/>
</dbReference>
<sequence>MNLLPKLPLWLDGIILVLCCLLSSEVGQWLHRKVSAWRPDKREEQGRLDMEGFIIGSVFGLFAFIVGFTFTIALDRFDTRRVIVSEEANAIETSFDRAEILDDAQRFPLQIAIRNYAHTRISPLGTWDAEKQAQLERSQHLREQLWNVTRNSVLPYRGTDLGVSVAESVADVLNVGRRRELAGTAHIPDRVMDALILYLITSSALLGYLTASQPYRLRAASSLLFVLMALAIVLILDLDRPRGGSILVPQTALENTIADLDKAVLPARPAQPLR</sequence>
<feature type="transmembrane region" description="Helical" evidence="1">
    <location>
        <begin position="194"/>
        <end position="211"/>
    </location>
</feature>
<keyword evidence="1" id="KW-1133">Transmembrane helix</keyword>
<organism evidence="2 3">
    <name type="scientific">Sphingomonas limnosediminicola</name>
    <dbReference type="NCBI Taxonomy" id="940133"/>
    <lineage>
        <taxon>Bacteria</taxon>
        <taxon>Pseudomonadati</taxon>
        <taxon>Pseudomonadota</taxon>
        <taxon>Alphaproteobacteria</taxon>
        <taxon>Sphingomonadales</taxon>
        <taxon>Sphingomonadaceae</taxon>
        <taxon>Sphingomonas</taxon>
    </lineage>
</organism>
<reference evidence="3" key="1">
    <citation type="journal article" date="2019" name="Int. J. Syst. Evol. Microbiol.">
        <title>The Global Catalogue of Microorganisms (GCM) 10K type strain sequencing project: providing services to taxonomists for standard genome sequencing and annotation.</title>
        <authorList>
            <consortium name="The Broad Institute Genomics Platform"/>
            <consortium name="The Broad Institute Genome Sequencing Center for Infectious Disease"/>
            <person name="Wu L."/>
            <person name="Ma J."/>
        </authorList>
    </citation>
    <scope>NUCLEOTIDE SEQUENCE [LARGE SCALE GENOMIC DNA]</scope>
    <source>
        <strain evidence="3">JCM 17543</strain>
    </source>
</reference>
<feature type="transmembrane region" description="Helical" evidence="1">
    <location>
        <begin position="50"/>
        <end position="74"/>
    </location>
</feature>